<evidence type="ECO:0000256" key="5">
    <source>
        <dbReference type="ARBA" id="ARBA00022683"/>
    </source>
</evidence>
<proteinExistence type="predicted"/>
<evidence type="ECO:0000313" key="11">
    <source>
        <dbReference type="Proteomes" id="UP000593735"/>
    </source>
</evidence>
<evidence type="ECO:0000256" key="6">
    <source>
        <dbReference type="ARBA" id="ARBA00022692"/>
    </source>
</evidence>
<evidence type="ECO:0000256" key="1">
    <source>
        <dbReference type="ARBA" id="ARBA00004651"/>
    </source>
</evidence>
<evidence type="ECO:0000256" key="7">
    <source>
        <dbReference type="ARBA" id="ARBA00022989"/>
    </source>
</evidence>
<keyword evidence="4" id="KW-0762">Sugar transport</keyword>
<evidence type="ECO:0000256" key="9">
    <source>
        <dbReference type="SAM" id="Phobius"/>
    </source>
</evidence>
<keyword evidence="3" id="KW-1003">Cell membrane</keyword>
<dbReference type="InterPro" id="IPR013853">
    <property type="entry name" value="EIIC-GAT"/>
</dbReference>
<dbReference type="PANTHER" id="PTHR37324">
    <property type="entry name" value="PTS SYSTEM GALACTITOL-SPECIFIC EIIC COMPONENT"/>
    <property type="match status" value="1"/>
</dbReference>
<comment type="subcellular location">
    <subcellularLocation>
        <location evidence="1">Cell membrane</location>
        <topology evidence="1">Multi-pass membrane protein</topology>
    </subcellularLocation>
</comment>
<dbReference type="PANTHER" id="PTHR37324:SF2">
    <property type="entry name" value="PTS SYSTEM GALACTITOL-SPECIFIC EIIC COMPONENT"/>
    <property type="match status" value="1"/>
</dbReference>
<feature type="transmembrane region" description="Helical" evidence="9">
    <location>
        <begin position="227"/>
        <end position="244"/>
    </location>
</feature>
<protein>
    <submittedName>
        <fullName evidence="10">PTS galactitol transporter subunit IIC</fullName>
    </submittedName>
</protein>
<feature type="transmembrane region" description="Helical" evidence="9">
    <location>
        <begin position="323"/>
        <end position="346"/>
    </location>
</feature>
<dbReference type="GO" id="GO:0015577">
    <property type="term" value="F:galactitol transmembrane transporter activity"/>
    <property type="evidence" value="ECO:0007669"/>
    <property type="project" value="InterPro"/>
</dbReference>
<dbReference type="EMBL" id="CP063767">
    <property type="protein sequence ID" value="QOY60371.1"/>
    <property type="molecule type" value="Genomic_DNA"/>
</dbReference>
<keyword evidence="5" id="KW-0598">Phosphotransferase system</keyword>
<feature type="transmembrane region" description="Helical" evidence="9">
    <location>
        <begin position="401"/>
        <end position="429"/>
    </location>
</feature>
<evidence type="ECO:0000313" key="10">
    <source>
        <dbReference type="EMBL" id="QOY60371.1"/>
    </source>
</evidence>
<feature type="transmembrane region" description="Helical" evidence="9">
    <location>
        <begin position="44"/>
        <end position="68"/>
    </location>
</feature>
<feature type="transmembrane region" description="Helical" evidence="9">
    <location>
        <begin position="256"/>
        <end position="284"/>
    </location>
</feature>
<accession>A0A7S7M805</accession>
<dbReference type="AlphaFoldDB" id="A0A7S7M805"/>
<gene>
    <name evidence="10" type="ORF">INP52_08160</name>
</gene>
<feature type="transmembrane region" description="Helical" evidence="9">
    <location>
        <begin position="15"/>
        <end position="32"/>
    </location>
</feature>
<evidence type="ECO:0000256" key="4">
    <source>
        <dbReference type="ARBA" id="ARBA00022597"/>
    </source>
</evidence>
<dbReference type="Pfam" id="PF03611">
    <property type="entry name" value="EIIC-GAT"/>
    <property type="match status" value="1"/>
</dbReference>
<dbReference type="KEGG" id="tio:INP52_08160"/>
<keyword evidence="11" id="KW-1185">Reference proteome</keyword>
<feature type="transmembrane region" description="Helical" evidence="9">
    <location>
        <begin position="435"/>
        <end position="451"/>
    </location>
</feature>
<dbReference type="RefSeq" id="WP_194370748.1">
    <property type="nucleotide sequence ID" value="NZ_CP063767.1"/>
</dbReference>
<dbReference type="GO" id="GO:0009401">
    <property type="term" value="P:phosphoenolpyruvate-dependent sugar phosphotransferase system"/>
    <property type="evidence" value="ECO:0007669"/>
    <property type="project" value="UniProtKB-KW"/>
</dbReference>
<feature type="transmembrane region" description="Helical" evidence="9">
    <location>
        <begin position="149"/>
        <end position="168"/>
    </location>
</feature>
<reference evidence="10 11" key="1">
    <citation type="submission" date="2020-10" db="EMBL/GenBank/DDBJ databases">
        <title>Olsenella immobilis sp.nov., isolated from the mud in a fermentation cellar used for the production of Chinese strong-flavoured liquor.</title>
        <authorList>
            <person name="Lu L."/>
        </authorList>
    </citation>
    <scope>NUCLEOTIDE SEQUENCE [LARGE SCALE GENOMIC DNA]</scope>
    <source>
        <strain evidence="10 11">LZLJ-2</strain>
    </source>
</reference>
<dbReference type="Proteomes" id="UP000593735">
    <property type="component" value="Chromosome"/>
</dbReference>
<dbReference type="GO" id="GO:0005886">
    <property type="term" value="C:plasma membrane"/>
    <property type="evidence" value="ECO:0007669"/>
    <property type="project" value="UniProtKB-SubCell"/>
</dbReference>
<organism evidence="10 11">
    <name type="scientific">Thermophilibacter immobilis</name>
    <dbReference type="NCBI Taxonomy" id="2779519"/>
    <lineage>
        <taxon>Bacteria</taxon>
        <taxon>Bacillati</taxon>
        <taxon>Actinomycetota</taxon>
        <taxon>Coriobacteriia</taxon>
        <taxon>Coriobacteriales</taxon>
        <taxon>Atopobiaceae</taxon>
        <taxon>Thermophilibacter</taxon>
    </lineage>
</organism>
<keyword evidence="2" id="KW-0813">Transport</keyword>
<dbReference type="InterPro" id="IPR004703">
    <property type="entry name" value="PTS_sugar-sp_permease"/>
</dbReference>
<feature type="transmembrane region" description="Helical" evidence="9">
    <location>
        <begin position="88"/>
        <end position="115"/>
    </location>
</feature>
<sequence length="480" mass="51959">MDGFFAVLKQIFDAFGNYITVPIIIYIICRVFKTPRKRAFQSAVLVGVGLMGMSFVTTAFGGVLTPLITRMVDVSGLNKPALDIGWQAVAAVAYSTNLGMMFIGVGLLFQVVLWFGKITDIFMPSDLWNNYSISVWGSMLFLLTGNMPLAFVLMLLINLVTLLIAESVQKRWSTYYNYPSCAMTAPHHNGDAPMYLVLNVLFSKLGFDKIKANPQSIRKRIGFMGEPMYIGLAIGLILGIVGNVDRLNTIVGLGNVAQVAVTCSAVMAIFPKIAGMFAAGFGALTEFSRKTLSKSKYGKDRQFIVAVNDALGYGEAATLTTGLLVIPFGVLIAFLMPGNLVVPLMVLPSLPYMVEIPVALSNGNVFKAWCMAVIVFAAKLAMASYWASAFTQVAAGVGFEAAVEAVASGTFVIGFIMSNCTAGLITMAFLTQNPLVIALVMAAYVAFFILFRKNKDRFQGYLEFLATGKRPEPEVSKVMA</sequence>
<name>A0A7S7M805_9ACTN</name>
<feature type="transmembrane region" description="Helical" evidence="9">
    <location>
        <begin position="127"/>
        <end position="143"/>
    </location>
</feature>
<evidence type="ECO:0000256" key="3">
    <source>
        <dbReference type="ARBA" id="ARBA00022475"/>
    </source>
</evidence>
<evidence type="ECO:0000256" key="2">
    <source>
        <dbReference type="ARBA" id="ARBA00022448"/>
    </source>
</evidence>
<evidence type="ECO:0000256" key="8">
    <source>
        <dbReference type="ARBA" id="ARBA00023136"/>
    </source>
</evidence>
<keyword evidence="6 9" id="KW-0812">Transmembrane</keyword>
<feature type="transmembrane region" description="Helical" evidence="9">
    <location>
        <begin position="366"/>
        <end position="389"/>
    </location>
</feature>
<keyword evidence="8 9" id="KW-0472">Membrane</keyword>
<keyword evidence="7 9" id="KW-1133">Transmembrane helix</keyword>